<sequence>MQAETFALSFEKFEKNIAMKINNQHVTIWLLNKKMADEEHAVTTKISLYKDIHTMEQTLS</sequence>
<evidence type="ECO:0000313" key="1">
    <source>
        <dbReference type="EMBL" id="MBX40258.1"/>
    </source>
</evidence>
<reference evidence="1" key="1">
    <citation type="submission" date="2018-02" db="EMBL/GenBank/DDBJ databases">
        <title>Rhizophora mucronata_Transcriptome.</title>
        <authorList>
            <person name="Meera S.P."/>
            <person name="Sreeshan A."/>
            <person name="Augustine A."/>
        </authorList>
    </citation>
    <scope>NUCLEOTIDE SEQUENCE</scope>
    <source>
        <tissue evidence="1">Leaf</tissue>
    </source>
</reference>
<dbReference type="AlphaFoldDB" id="A0A2P2NCQ6"/>
<protein>
    <submittedName>
        <fullName evidence="1">Uncharacterized protein</fullName>
    </submittedName>
</protein>
<accession>A0A2P2NCQ6</accession>
<dbReference type="EMBL" id="GGEC01059774">
    <property type="protein sequence ID" value="MBX40258.1"/>
    <property type="molecule type" value="Transcribed_RNA"/>
</dbReference>
<proteinExistence type="predicted"/>
<organism evidence="1">
    <name type="scientific">Rhizophora mucronata</name>
    <name type="common">Asiatic mangrove</name>
    <dbReference type="NCBI Taxonomy" id="61149"/>
    <lineage>
        <taxon>Eukaryota</taxon>
        <taxon>Viridiplantae</taxon>
        <taxon>Streptophyta</taxon>
        <taxon>Embryophyta</taxon>
        <taxon>Tracheophyta</taxon>
        <taxon>Spermatophyta</taxon>
        <taxon>Magnoliopsida</taxon>
        <taxon>eudicotyledons</taxon>
        <taxon>Gunneridae</taxon>
        <taxon>Pentapetalae</taxon>
        <taxon>rosids</taxon>
        <taxon>fabids</taxon>
        <taxon>Malpighiales</taxon>
        <taxon>Rhizophoraceae</taxon>
        <taxon>Rhizophora</taxon>
    </lineage>
</organism>
<name>A0A2P2NCQ6_RHIMU</name>